<dbReference type="RefSeq" id="WP_115136547.1">
    <property type="nucleotide sequence ID" value="NZ_JAKIKT010000006.1"/>
</dbReference>
<name>A0ABT0N9H7_9GAMM</name>
<organism evidence="1 2">
    <name type="scientific">Shewanella corallii</name>
    <dbReference type="NCBI Taxonomy" id="560080"/>
    <lineage>
        <taxon>Bacteria</taxon>
        <taxon>Pseudomonadati</taxon>
        <taxon>Pseudomonadota</taxon>
        <taxon>Gammaproteobacteria</taxon>
        <taxon>Alteromonadales</taxon>
        <taxon>Shewanellaceae</taxon>
        <taxon>Shewanella</taxon>
    </lineage>
</organism>
<dbReference type="EMBL" id="JAKIKT010000006">
    <property type="protein sequence ID" value="MCL2915093.1"/>
    <property type="molecule type" value="Genomic_DNA"/>
</dbReference>
<gene>
    <name evidence="1" type="ORF">L2725_15135</name>
</gene>
<reference evidence="1 2" key="1">
    <citation type="submission" date="2022-01" db="EMBL/GenBank/DDBJ databases">
        <title>Whole genome-based taxonomy of the Shewanellaceae.</title>
        <authorList>
            <person name="Martin-Rodriguez A.J."/>
        </authorList>
    </citation>
    <scope>NUCLEOTIDE SEQUENCE [LARGE SCALE GENOMIC DNA]</scope>
    <source>
        <strain evidence="1 2">DSM 21332</strain>
    </source>
</reference>
<dbReference type="Proteomes" id="UP001202831">
    <property type="component" value="Unassembled WGS sequence"/>
</dbReference>
<evidence type="ECO:0000313" key="1">
    <source>
        <dbReference type="EMBL" id="MCL2915093.1"/>
    </source>
</evidence>
<accession>A0ABT0N9H7</accession>
<protein>
    <submittedName>
        <fullName evidence="1">WavE lipopolysaccharide synthesis family protein</fullName>
    </submittedName>
</protein>
<keyword evidence="2" id="KW-1185">Reference proteome</keyword>
<comment type="caution">
    <text evidence="1">The sequence shown here is derived from an EMBL/GenBank/DDBJ whole genome shotgun (WGS) entry which is preliminary data.</text>
</comment>
<dbReference type="InterPro" id="IPR011122">
    <property type="entry name" value="WavE"/>
</dbReference>
<dbReference type="Pfam" id="PF07507">
    <property type="entry name" value="WavE"/>
    <property type="match status" value="1"/>
</dbReference>
<sequence length="326" mass="37449">MPQFPDISVVIHGPVNALPERGMEQGITLLGINSVRQHLPGAKIILSTWEGQNVADLDVDEVVLNQDPGPNIMGYYPDGLPYKENNNRQIVAVREGLKKVSTRYAVKLRSDNYLLHSGFVGLQQAFPKRSEVLKLLDERVVVLHRFTKMQTAGRRIVRHLCDLFAYGLTTDLLKMWDIPLQPDYPYNPDIKGKSQYAYFPERVLSTEQLFCSKWLTKLNPDSRMLNFHHDSDESLLREWQLLLSNNLIVAEANNAGVATTARLKADKSRANEISSVEWQALYQKYCDTSYYLPQQRFWMETGIYRQIKAPFEIIKQSLKKPKPLNN</sequence>
<evidence type="ECO:0000313" key="2">
    <source>
        <dbReference type="Proteomes" id="UP001202831"/>
    </source>
</evidence>
<proteinExistence type="predicted"/>